<dbReference type="InterPro" id="IPR002586">
    <property type="entry name" value="CobQ/CobB/MinD/ParA_Nub-bd_dom"/>
</dbReference>
<dbReference type="Pfam" id="PF01656">
    <property type="entry name" value="CbiA"/>
    <property type="match status" value="1"/>
</dbReference>
<feature type="domain" description="CobQ/CobB/MinD/ParA nucleotide binding" evidence="1">
    <location>
        <begin position="4"/>
        <end position="162"/>
    </location>
</feature>
<dbReference type="Proteomes" id="UP000317078">
    <property type="component" value="Unassembled WGS sequence"/>
</dbReference>
<accession>A0A502FT61</accession>
<dbReference type="PIRSF" id="PIRSF009320">
    <property type="entry name" value="Nuc_binding_HP_1000"/>
    <property type="match status" value="1"/>
</dbReference>
<sequence length="214" mass="22707">MRRIVLVQQKGGAAKTTLCVHLAVAAEQAGFKTAIIDTDPQGSASAVWGAARGDVAPPVAAVIAAELREALEAAEAEGYQVVFIDTAPHTAPAIEVVARTVDLAIVPVQPSILDVAATQRTVDLLKANKVPAVAVMTRAPSRRDEETNETEKAMAALGLPMLFSWMGERKVYRRALTQGQAVAEFDPSSKAAKEIKQIWKEIEKLGTSKVKAAA</sequence>
<dbReference type="PANTHER" id="PTHR13696">
    <property type="entry name" value="P-LOOP CONTAINING NUCLEOSIDE TRIPHOSPHATE HYDROLASE"/>
    <property type="match status" value="1"/>
</dbReference>
<dbReference type="InterPro" id="IPR027417">
    <property type="entry name" value="P-loop_NTPase"/>
</dbReference>
<proteinExistence type="predicted"/>
<evidence type="ECO:0000259" key="1">
    <source>
        <dbReference type="Pfam" id="PF01656"/>
    </source>
</evidence>
<evidence type="ECO:0000313" key="3">
    <source>
        <dbReference type="Proteomes" id="UP000317078"/>
    </source>
</evidence>
<evidence type="ECO:0000313" key="2">
    <source>
        <dbReference type="EMBL" id="TPG52442.1"/>
    </source>
</evidence>
<dbReference type="Gene3D" id="3.40.50.300">
    <property type="entry name" value="P-loop containing nucleotide triphosphate hydrolases"/>
    <property type="match status" value="1"/>
</dbReference>
<keyword evidence="3" id="KW-1185">Reference proteome</keyword>
<dbReference type="AlphaFoldDB" id="A0A502FT61"/>
<protein>
    <submittedName>
        <fullName evidence="2">ParA family protein</fullName>
    </submittedName>
</protein>
<dbReference type="InterPro" id="IPR050678">
    <property type="entry name" value="DNA_Partitioning_ATPase"/>
</dbReference>
<gene>
    <name evidence="2" type="ORF">EAH89_17895</name>
</gene>
<dbReference type="EMBL" id="RCZP01000020">
    <property type="protein sequence ID" value="TPG52442.1"/>
    <property type="molecule type" value="Genomic_DNA"/>
</dbReference>
<reference evidence="2 3" key="1">
    <citation type="journal article" date="2019" name="Environ. Microbiol.">
        <title>Species interactions and distinct microbial communities in high Arctic permafrost affected cryosols are associated with the CH4 and CO2 gas fluxes.</title>
        <authorList>
            <person name="Altshuler I."/>
            <person name="Hamel J."/>
            <person name="Turney S."/>
            <person name="Magnuson E."/>
            <person name="Levesque R."/>
            <person name="Greer C."/>
            <person name="Whyte L.G."/>
        </authorList>
    </citation>
    <scope>NUCLEOTIDE SEQUENCE [LARGE SCALE GENOMIC DNA]</scope>
    <source>
        <strain evidence="2 3">S9.3B</strain>
    </source>
</reference>
<dbReference type="OrthoDB" id="9804460at2"/>
<comment type="caution">
    <text evidence="2">The sequence shown here is derived from an EMBL/GenBank/DDBJ whole genome shotgun (WGS) entry which is preliminary data.</text>
</comment>
<dbReference type="SUPFAM" id="SSF52540">
    <property type="entry name" value="P-loop containing nucleoside triphosphate hydrolases"/>
    <property type="match status" value="1"/>
</dbReference>
<name>A0A502FT61_9PROT</name>
<dbReference type="CDD" id="cd02042">
    <property type="entry name" value="ParAB_family"/>
    <property type="match status" value="1"/>
</dbReference>
<dbReference type="RefSeq" id="WP_140885096.1">
    <property type="nucleotide sequence ID" value="NZ_RCZP01000020.1"/>
</dbReference>
<dbReference type="PANTHER" id="PTHR13696:SF96">
    <property type="entry name" value="COBQ_COBB_MIND_PARA NUCLEOTIDE BINDING DOMAIN-CONTAINING PROTEIN"/>
    <property type="match status" value="1"/>
</dbReference>
<organism evidence="2 3">
    <name type="scientific">Muricoccus nepalensis</name>
    <dbReference type="NCBI Taxonomy" id="1854500"/>
    <lineage>
        <taxon>Bacteria</taxon>
        <taxon>Pseudomonadati</taxon>
        <taxon>Pseudomonadota</taxon>
        <taxon>Alphaproteobacteria</taxon>
        <taxon>Acetobacterales</taxon>
        <taxon>Roseomonadaceae</taxon>
        <taxon>Muricoccus</taxon>
    </lineage>
</organism>